<evidence type="ECO:0000313" key="1">
    <source>
        <dbReference type="EMBL" id="GMF14883.1"/>
    </source>
</evidence>
<protein>
    <submittedName>
        <fullName evidence="1">Unnamed protein product</fullName>
    </submittedName>
</protein>
<accession>A0A9W6TK97</accession>
<dbReference type="EMBL" id="BSXT01000014">
    <property type="protein sequence ID" value="GMF14883.1"/>
    <property type="molecule type" value="Genomic_DNA"/>
</dbReference>
<dbReference type="OrthoDB" id="129087at2759"/>
<sequence>MDVAENPYCVVPEATVAVEDATEPFVTEVQNTPRRVTEIPTAVPFDDFDSDNFLDALRRDRRLFVPADVDDLDVGEADWLLSFDSDAEGDEDTILFAKTQRRTAVL</sequence>
<reference evidence="1" key="1">
    <citation type="submission" date="2023-04" db="EMBL/GenBank/DDBJ databases">
        <title>Phytophthora fragariaefolia NBRC 109709.</title>
        <authorList>
            <person name="Ichikawa N."/>
            <person name="Sato H."/>
            <person name="Tonouchi N."/>
        </authorList>
    </citation>
    <scope>NUCLEOTIDE SEQUENCE</scope>
    <source>
        <strain evidence="1">NBRC 109709</strain>
    </source>
</reference>
<keyword evidence="2" id="KW-1185">Reference proteome</keyword>
<comment type="caution">
    <text evidence="1">The sequence shown here is derived from an EMBL/GenBank/DDBJ whole genome shotgun (WGS) entry which is preliminary data.</text>
</comment>
<organism evidence="1 2">
    <name type="scientific">Phytophthora fragariaefolia</name>
    <dbReference type="NCBI Taxonomy" id="1490495"/>
    <lineage>
        <taxon>Eukaryota</taxon>
        <taxon>Sar</taxon>
        <taxon>Stramenopiles</taxon>
        <taxon>Oomycota</taxon>
        <taxon>Peronosporomycetes</taxon>
        <taxon>Peronosporales</taxon>
        <taxon>Peronosporaceae</taxon>
        <taxon>Phytophthora</taxon>
    </lineage>
</organism>
<proteinExistence type="predicted"/>
<dbReference type="Proteomes" id="UP001165121">
    <property type="component" value="Unassembled WGS sequence"/>
</dbReference>
<gene>
    <name evidence="1" type="ORF">Pfra01_000022500</name>
</gene>
<evidence type="ECO:0000313" key="2">
    <source>
        <dbReference type="Proteomes" id="UP001165121"/>
    </source>
</evidence>
<name>A0A9W6TK97_9STRA</name>
<dbReference type="AlphaFoldDB" id="A0A9W6TK97"/>